<dbReference type="PANTHER" id="PTHR10457">
    <property type="entry name" value="MEVALONATE KINASE/GALACTOKINASE"/>
    <property type="match status" value="1"/>
</dbReference>
<dbReference type="OrthoDB" id="187738at2759"/>
<dbReference type="EMBL" id="JXTC01000060">
    <property type="protein sequence ID" value="PON93150.1"/>
    <property type="molecule type" value="Genomic_DNA"/>
</dbReference>
<accession>A0A2P5F5T0</accession>
<gene>
    <name evidence="4" type="ORF">TorRG33x02_110560</name>
</gene>
<keyword evidence="1" id="KW-0547">Nucleotide-binding</keyword>
<dbReference type="InParanoid" id="A0A2P5F5T0"/>
<dbReference type="GO" id="GO:0005524">
    <property type="term" value="F:ATP binding"/>
    <property type="evidence" value="ECO:0007669"/>
    <property type="project" value="UniProtKB-KW"/>
</dbReference>
<feature type="domain" description="GHMP kinase C-terminal" evidence="3">
    <location>
        <begin position="77"/>
        <end position="123"/>
    </location>
</feature>
<keyword evidence="2" id="KW-0067">ATP-binding</keyword>
<dbReference type="AlphaFoldDB" id="A0A2P5F5T0"/>
<dbReference type="InterPro" id="IPR013750">
    <property type="entry name" value="GHMP_kinase_C_dom"/>
</dbReference>
<keyword evidence="4" id="KW-0808">Transferase</keyword>
<keyword evidence="5" id="KW-1185">Reference proteome</keyword>
<keyword evidence="4" id="KW-0418">Kinase</keyword>
<dbReference type="InterPro" id="IPR036554">
    <property type="entry name" value="GHMP_kinase_C_sf"/>
</dbReference>
<sequence length="137" mass="15057">MAKHEELPIPVYSTLEPVYGERPQLQEARLRFHSLKAKFLEQHGYYEYAKSKGVNVDVPAGLDILVDGTVPTVALFVYVTSCPELEELGNICREYGALGARLTAAGWGGCAVALVKESIVPQFIHNLKVSPREGCIL</sequence>
<proteinExistence type="predicted"/>
<name>A0A2P5F5T0_TREOI</name>
<dbReference type="GO" id="GO:0006012">
    <property type="term" value="P:galactose metabolic process"/>
    <property type="evidence" value="ECO:0007669"/>
    <property type="project" value="TreeGrafter"/>
</dbReference>
<dbReference type="GO" id="GO:0004335">
    <property type="term" value="F:galactokinase activity"/>
    <property type="evidence" value="ECO:0007669"/>
    <property type="project" value="TreeGrafter"/>
</dbReference>
<protein>
    <submittedName>
        <fullName evidence="4">GHMP kinase, C-terminal domain containing protein</fullName>
    </submittedName>
</protein>
<evidence type="ECO:0000256" key="1">
    <source>
        <dbReference type="ARBA" id="ARBA00022741"/>
    </source>
</evidence>
<dbReference type="Pfam" id="PF08544">
    <property type="entry name" value="GHMP_kinases_C"/>
    <property type="match status" value="1"/>
</dbReference>
<evidence type="ECO:0000256" key="2">
    <source>
        <dbReference type="ARBA" id="ARBA00022840"/>
    </source>
</evidence>
<organism evidence="4 5">
    <name type="scientific">Trema orientale</name>
    <name type="common">Charcoal tree</name>
    <name type="synonym">Celtis orientalis</name>
    <dbReference type="NCBI Taxonomy" id="63057"/>
    <lineage>
        <taxon>Eukaryota</taxon>
        <taxon>Viridiplantae</taxon>
        <taxon>Streptophyta</taxon>
        <taxon>Embryophyta</taxon>
        <taxon>Tracheophyta</taxon>
        <taxon>Spermatophyta</taxon>
        <taxon>Magnoliopsida</taxon>
        <taxon>eudicotyledons</taxon>
        <taxon>Gunneridae</taxon>
        <taxon>Pentapetalae</taxon>
        <taxon>rosids</taxon>
        <taxon>fabids</taxon>
        <taxon>Rosales</taxon>
        <taxon>Cannabaceae</taxon>
        <taxon>Trema</taxon>
    </lineage>
</organism>
<dbReference type="Gene3D" id="3.30.70.3170">
    <property type="match status" value="1"/>
</dbReference>
<dbReference type="SUPFAM" id="SSF55060">
    <property type="entry name" value="GHMP Kinase, C-terminal domain"/>
    <property type="match status" value="1"/>
</dbReference>
<evidence type="ECO:0000313" key="5">
    <source>
        <dbReference type="Proteomes" id="UP000237000"/>
    </source>
</evidence>
<dbReference type="GO" id="GO:0005829">
    <property type="term" value="C:cytosol"/>
    <property type="evidence" value="ECO:0007669"/>
    <property type="project" value="TreeGrafter"/>
</dbReference>
<evidence type="ECO:0000313" key="4">
    <source>
        <dbReference type="EMBL" id="PON93150.1"/>
    </source>
</evidence>
<reference evidence="5" key="1">
    <citation type="submission" date="2016-06" db="EMBL/GenBank/DDBJ databases">
        <title>Parallel loss of symbiosis genes in relatives of nitrogen-fixing non-legume Parasponia.</title>
        <authorList>
            <person name="Van Velzen R."/>
            <person name="Holmer R."/>
            <person name="Bu F."/>
            <person name="Rutten L."/>
            <person name="Van Zeijl A."/>
            <person name="Liu W."/>
            <person name="Santuari L."/>
            <person name="Cao Q."/>
            <person name="Sharma T."/>
            <person name="Shen D."/>
            <person name="Roswanjaya Y."/>
            <person name="Wardhani T."/>
            <person name="Kalhor M.S."/>
            <person name="Jansen J."/>
            <person name="Van den Hoogen J."/>
            <person name="Gungor B."/>
            <person name="Hartog M."/>
            <person name="Hontelez J."/>
            <person name="Verver J."/>
            <person name="Yang W.-C."/>
            <person name="Schijlen E."/>
            <person name="Repin R."/>
            <person name="Schilthuizen M."/>
            <person name="Schranz E."/>
            <person name="Heidstra R."/>
            <person name="Miyata K."/>
            <person name="Fedorova E."/>
            <person name="Kohlen W."/>
            <person name="Bisseling T."/>
            <person name="Smit S."/>
            <person name="Geurts R."/>
        </authorList>
    </citation>
    <scope>NUCLEOTIDE SEQUENCE [LARGE SCALE GENOMIC DNA]</scope>
    <source>
        <strain evidence="5">cv. RG33-2</strain>
    </source>
</reference>
<evidence type="ECO:0000259" key="3">
    <source>
        <dbReference type="Pfam" id="PF08544"/>
    </source>
</evidence>
<dbReference type="STRING" id="63057.A0A2P5F5T0"/>
<dbReference type="Proteomes" id="UP000237000">
    <property type="component" value="Unassembled WGS sequence"/>
</dbReference>
<comment type="caution">
    <text evidence="4">The sequence shown here is derived from an EMBL/GenBank/DDBJ whole genome shotgun (WGS) entry which is preliminary data.</text>
</comment>
<dbReference type="PANTHER" id="PTHR10457:SF7">
    <property type="entry name" value="GALACTOKINASE-RELATED"/>
    <property type="match status" value="1"/>
</dbReference>